<dbReference type="RefSeq" id="WP_008790299.1">
    <property type="nucleotide sequence ID" value="NZ_GL636582.1"/>
</dbReference>
<comment type="caution">
    <text evidence="1">The sequence shown here is derived from an EMBL/GenBank/DDBJ whole genome shotgun (WGS) entry which is preliminary data.</text>
</comment>
<evidence type="ECO:0000313" key="1">
    <source>
        <dbReference type="EMBL" id="EFW03526.1"/>
    </source>
</evidence>
<dbReference type="AlphaFoldDB" id="E7GES5"/>
<dbReference type="EMBL" id="ADKX01000046">
    <property type="protein sequence ID" value="EFW03526.1"/>
    <property type="molecule type" value="Genomic_DNA"/>
</dbReference>
<proteinExistence type="predicted"/>
<sequence length="200" mass="24116">MYRLTEQLDYIRKKINKDNYANKNFEVACTYIKMIELLMRDKEIGENNYYEISMCQEKSPNLDAYIICTTKKHNDYGIQVKSGNIYDTTVKERIYFSQDKYPINPNHYILLTWNKFKTYNSFHSLEDVQDESILDILDYIEDKKDNYKQECCFLFECLNTIVKYTKWHTEVNWIVLSRLQSELLIKKTVRIILIHSPVRL</sequence>
<keyword evidence="2" id="KW-1185">Reference proteome</keyword>
<name>E7GES5_9FIRM</name>
<dbReference type="HOGENOM" id="CLU_1364249_0_0_9"/>
<protein>
    <submittedName>
        <fullName evidence="1">Uncharacterized protein</fullName>
    </submittedName>
</protein>
<gene>
    <name evidence="1" type="ORF">HMPREF9488_03217</name>
</gene>
<dbReference type="STRING" id="100884.GCA_000269565_03774"/>
<dbReference type="Proteomes" id="UP000003157">
    <property type="component" value="Unassembled WGS sequence"/>
</dbReference>
<evidence type="ECO:0000313" key="2">
    <source>
        <dbReference type="Proteomes" id="UP000003157"/>
    </source>
</evidence>
<organism evidence="1 2">
    <name type="scientific">Coprobacillus cateniformis</name>
    <dbReference type="NCBI Taxonomy" id="100884"/>
    <lineage>
        <taxon>Bacteria</taxon>
        <taxon>Bacillati</taxon>
        <taxon>Bacillota</taxon>
        <taxon>Erysipelotrichia</taxon>
        <taxon>Erysipelotrichales</taxon>
        <taxon>Coprobacillaceae</taxon>
        <taxon>Coprobacillus</taxon>
    </lineage>
</organism>
<accession>E7GES5</accession>
<reference evidence="1 2" key="1">
    <citation type="submission" date="2010-12" db="EMBL/GenBank/DDBJ databases">
        <title>The Genome Sequence of Coprobacillus sp. strain 29_1.</title>
        <authorList>
            <consortium name="The Broad Institute Genome Sequencing Platform"/>
            <person name="Earl A."/>
            <person name="Ward D."/>
            <person name="Feldgarden M."/>
            <person name="Gevers D."/>
            <person name="Daigneault M."/>
            <person name="Sibley C.D."/>
            <person name="White A."/>
            <person name="Strauss J."/>
            <person name="Allen-Vercoe E."/>
            <person name="Young S.K."/>
            <person name="Zeng Q."/>
            <person name="Gargeya S."/>
            <person name="Fitzgerald M."/>
            <person name="Haas B."/>
            <person name="Abouelleil A."/>
            <person name="Alvarado L."/>
            <person name="Arachchi H.M."/>
            <person name="Berlin A."/>
            <person name="Brown A."/>
            <person name="Chapman S.B."/>
            <person name="Chen Z."/>
            <person name="Dunbar C."/>
            <person name="Freedman E."/>
            <person name="Gearin G."/>
            <person name="Gellesch M."/>
            <person name="Goldberg J."/>
            <person name="Griggs A."/>
            <person name="Gujja S."/>
            <person name="Heilman E."/>
            <person name="Heiman D."/>
            <person name="Howarth C."/>
            <person name="Larson L."/>
            <person name="Lui A."/>
            <person name="MacDonald P.J.P."/>
            <person name="Mehta T."/>
            <person name="Montmayeur A."/>
            <person name="Murphy C."/>
            <person name="Neiman D."/>
            <person name="Pearson M."/>
            <person name="Priest M."/>
            <person name="Roberts A."/>
            <person name="Saif S."/>
            <person name="Shea T."/>
            <person name="Shenoy N."/>
            <person name="Sisk P."/>
            <person name="Stolte C."/>
            <person name="Sykes S."/>
            <person name="White J."/>
            <person name="Yandava C."/>
            <person name="Nusbaum C."/>
            <person name="Birren B."/>
        </authorList>
    </citation>
    <scope>NUCLEOTIDE SEQUENCE [LARGE SCALE GENOMIC DNA]</scope>
    <source>
        <strain evidence="1 2">29_1</strain>
    </source>
</reference>